<evidence type="ECO:0000256" key="8">
    <source>
        <dbReference type="HAMAP-Rule" id="MF_00835"/>
    </source>
</evidence>
<dbReference type="OrthoDB" id="9760689at2"/>
<dbReference type="Proteomes" id="UP000030302">
    <property type="component" value="Chromosome"/>
</dbReference>
<organism evidence="10 11">
    <name type="scientific">Collimonas arenae</name>
    <dbReference type="NCBI Taxonomy" id="279058"/>
    <lineage>
        <taxon>Bacteria</taxon>
        <taxon>Pseudomonadati</taxon>
        <taxon>Pseudomonadota</taxon>
        <taxon>Betaproteobacteria</taxon>
        <taxon>Burkholderiales</taxon>
        <taxon>Oxalobacteraceae</taxon>
        <taxon>Collimonas</taxon>
    </lineage>
</organism>
<proteinExistence type="inferred from homology"/>
<dbReference type="CDD" id="cd02440">
    <property type="entry name" value="AdoMet_MTases"/>
    <property type="match status" value="1"/>
</dbReference>
<dbReference type="SUPFAM" id="SSF53335">
    <property type="entry name" value="S-adenosyl-L-methionine-dependent methyltransferases"/>
    <property type="match status" value="1"/>
</dbReference>
<dbReference type="Pfam" id="PF08241">
    <property type="entry name" value="Methyltransf_11"/>
    <property type="match status" value="1"/>
</dbReference>
<name>A0A0A1FG49_9BURK</name>
<dbReference type="HOGENOM" id="CLU_046586_2_1_4"/>
<dbReference type="HAMAP" id="MF_00835">
    <property type="entry name" value="BioC"/>
    <property type="match status" value="1"/>
</dbReference>
<dbReference type="GO" id="GO:0008757">
    <property type="term" value="F:S-adenosylmethionine-dependent methyltransferase activity"/>
    <property type="evidence" value="ECO:0007669"/>
    <property type="project" value="InterPro"/>
</dbReference>
<dbReference type="InterPro" id="IPR011814">
    <property type="entry name" value="BioC"/>
</dbReference>
<gene>
    <name evidence="8 10" type="primary">bioC</name>
    <name evidence="10" type="ORF">LT85_4555</name>
</gene>
<accession>A0A0A1FG49</accession>
<protein>
    <recommendedName>
        <fullName evidence="3 8">Malonyl-[acyl-carrier protein] O-methyltransferase</fullName>
        <shortName evidence="8">Malonyl-ACP O-methyltransferase</shortName>
        <ecNumber evidence="3 8">2.1.1.197</ecNumber>
    </recommendedName>
    <alternativeName>
        <fullName evidence="8">Biotin synthesis protein BioC</fullName>
    </alternativeName>
</protein>
<evidence type="ECO:0000313" key="10">
    <source>
        <dbReference type="EMBL" id="AIY43713.1"/>
    </source>
</evidence>
<dbReference type="GO" id="GO:0010340">
    <property type="term" value="F:carboxyl-O-methyltransferase activity"/>
    <property type="evidence" value="ECO:0007669"/>
    <property type="project" value="UniProtKB-UniRule"/>
</dbReference>
<comment type="similarity">
    <text evidence="8">Belongs to the methyltransferase superfamily.</text>
</comment>
<dbReference type="EMBL" id="CP009962">
    <property type="protein sequence ID" value="AIY43713.1"/>
    <property type="molecule type" value="Genomic_DNA"/>
</dbReference>
<dbReference type="EC" id="2.1.1.197" evidence="3 8"/>
<evidence type="ECO:0000256" key="2">
    <source>
        <dbReference type="ARBA" id="ARBA00004746"/>
    </source>
</evidence>
<dbReference type="AlphaFoldDB" id="A0A0A1FG49"/>
<dbReference type="InterPro" id="IPR050602">
    <property type="entry name" value="Malonyl-ACP_OMT"/>
</dbReference>
<dbReference type="KEGG" id="care:LT85_4555"/>
<evidence type="ECO:0000256" key="6">
    <source>
        <dbReference type="ARBA" id="ARBA00022691"/>
    </source>
</evidence>
<feature type="domain" description="Methyltransferase type 11" evidence="9">
    <location>
        <begin position="60"/>
        <end position="176"/>
    </location>
</feature>
<keyword evidence="6 8" id="KW-0949">S-adenosyl-L-methionine</keyword>
<dbReference type="GO" id="GO:0102130">
    <property type="term" value="F:malonyl-CoA methyltransferase activity"/>
    <property type="evidence" value="ECO:0007669"/>
    <property type="project" value="UniProtKB-EC"/>
</dbReference>
<evidence type="ECO:0000259" key="9">
    <source>
        <dbReference type="Pfam" id="PF08241"/>
    </source>
</evidence>
<dbReference type="GO" id="GO:0032259">
    <property type="term" value="P:methylation"/>
    <property type="evidence" value="ECO:0007669"/>
    <property type="project" value="UniProtKB-KW"/>
</dbReference>
<dbReference type="STRING" id="279058.LT85_4555"/>
<dbReference type="PANTHER" id="PTHR13090:SF1">
    <property type="entry name" value="ARGININE-HYDROXYLASE NDUFAF5, MITOCHONDRIAL"/>
    <property type="match status" value="1"/>
</dbReference>
<dbReference type="UniPathway" id="UPA00078"/>
<keyword evidence="5 8" id="KW-0808">Transferase</keyword>
<dbReference type="PANTHER" id="PTHR13090">
    <property type="entry name" value="ARGININE-HYDROXYLASE NDUFAF5, MITOCHONDRIAL"/>
    <property type="match status" value="1"/>
</dbReference>
<evidence type="ECO:0000256" key="4">
    <source>
        <dbReference type="ARBA" id="ARBA00022603"/>
    </source>
</evidence>
<dbReference type="Gene3D" id="3.40.50.150">
    <property type="entry name" value="Vaccinia Virus protein VP39"/>
    <property type="match status" value="1"/>
</dbReference>
<evidence type="ECO:0000256" key="3">
    <source>
        <dbReference type="ARBA" id="ARBA00012327"/>
    </source>
</evidence>
<comment type="catalytic activity">
    <reaction evidence="1 8">
        <text>malonyl-[ACP] + S-adenosyl-L-methionine = malonyl-[ACP] methyl ester + S-adenosyl-L-homocysteine</text>
        <dbReference type="Rhea" id="RHEA:17105"/>
        <dbReference type="Rhea" id="RHEA-COMP:9623"/>
        <dbReference type="Rhea" id="RHEA-COMP:9954"/>
        <dbReference type="ChEBI" id="CHEBI:57856"/>
        <dbReference type="ChEBI" id="CHEBI:59789"/>
        <dbReference type="ChEBI" id="CHEBI:78449"/>
        <dbReference type="ChEBI" id="CHEBI:78845"/>
        <dbReference type="EC" id="2.1.1.197"/>
    </reaction>
</comment>
<dbReference type="RefSeq" id="WP_038493429.1">
    <property type="nucleotide sequence ID" value="NZ_CP009962.1"/>
</dbReference>
<reference evidence="11" key="1">
    <citation type="journal article" date="2014" name="Soil Biol. Biochem.">
        <title>Structure and function of bacterial communities in ageing soils: Insights from the Mendocino ecological staircase.</title>
        <authorList>
            <person name="Uroz S."/>
            <person name="Tech J.J."/>
            <person name="Sawaya N.A."/>
            <person name="Frey-Klett P."/>
            <person name="Leveau J.H.J."/>
        </authorList>
    </citation>
    <scope>NUCLEOTIDE SEQUENCE [LARGE SCALE GENOMIC DNA]</scope>
    <source>
        <strain evidence="11">Cal35</strain>
    </source>
</reference>
<dbReference type="InterPro" id="IPR013216">
    <property type="entry name" value="Methyltransf_11"/>
</dbReference>
<keyword evidence="11" id="KW-1185">Reference proteome</keyword>
<evidence type="ECO:0000313" key="11">
    <source>
        <dbReference type="Proteomes" id="UP000030302"/>
    </source>
</evidence>
<sequence>MPTSLPPSETSQSAPIDLRRVRQLFAQPALVRESEFLRREISSRMHERLALVKLTPQRILDAGCGAGPDIYTLQQRFADAAIIGLDASAAMLLLAKEQRQGAQLSVNRLLKKWLPFTGNGGELSSALLCGDFAQLPLAPNTVDLVWSNLALHWHPQPDRVFAEWRRILRVDGLLMFSCFGPDTFKELRNAFADIDDGAHVLPFVDMHDFGDMLVNAGFSTPVMDMETITVTYDTVEKLLADVRAWGGNPLATRGRGLLGRKAGIRLKAALEVRRRPDGKLPLTFEIIYGHAFRPVPKTTSGGESIVQWNLGKNR</sequence>
<keyword evidence="4 8" id="KW-0489">Methyltransferase</keyword>
<evidence type="ECO:0000256" key="5">
    <source>
        <dbReference type="ARBA" id="ARBA00022679"/>
    </source>
</evidence>
<dbReference type="GO" id="GO:0009102">
    <property type="term" value="P:biotin biosynthetic process"/>
    <property type="evidence" value="ECO:0007669"/>
    <property type="project" value="UniProtKB-UniRule"/>
</dbReference>
<comment type="pathway">
    <text evidence="2 8">Cofactor biosynthesis; biotin biosynthesis.</text>
</comment>
<keyword evidence="7 8" id="KW-0093">Biotin biosynthesis</keyword>
<evidence type="ECO:0000256" key="1">
    <source>
        <dbReference type="ARBA" id="ARBA00000852"/>
    </source>
</evidence>
<comment type="function">
    <text evidence="8">Converts the free carboxyl group of a malonyl-thioester to its methyl ester by transfer of a methyl group from S-adenosyl-L-methionine (SAM). It allows to synthesize pimeloyl-ACP via the fatty acid synthetic pathway.</text>
</comment>
<evidence type="ECO:0000256" key="7">
    <source>
        <dbReference type="ARBA" id="ARBA00022756"/>
    </source>
</evidence>
<dbReference type="InterPro" id="IPR029063">
    <property type="entry name" value="SAM-dependent_MTases_sf"/>
</dbReference>